<dbReference type="GO" id="GO:0006260">
    <property type="term" value="P:DNA replication"/>
    <property type="evidence" value="ECO:0007669"/>
    <property type="project" value="UniProtKB-KW"/>
</dbReference>
<gene>
    <name evidence="4 7" type="primary">sbcD</name>
    <name evidence="7" type="ORF">K7J14_09790</name>
</gene>
<dbReference type="GO" id="GO:0004519">
    <property type="term" value="F:endonuclease activity"/>
    <property type="evidence" value="ECO:0007669"/>
    <property type="project" value="UniProtKB-KW"/>
</dbReference>
<dbReference type="InterPro" id="IPR041796">
    <property type="entry name" value="Mre11_N"/>
</dbReference>
<keyword evidence="4" id="KW-0235">DNA replication</keyword>
<evidence type="ECO:0000313" key="8">
    <source>
        <dbReference type="Proteomes" id="UP001198163"/>
    </source>
</evidence>
<dbReference type="CDD" id="cd00840">
    <property type="entry name" value="MPP_Mre11_N"/>
    <property type="match status" value="1"/>
</dbReference>
<evidence type="ECO:0000256" key="2">
    <source>
        <dbReference type="ARBA" id="ARBA00022801"/>
    </source>
</evidence>
<comment type="function">
    <text evidence="4">SbcCD cleaves DNA hairpin structures. These structures can inhibit DNA replication and are intermediates in certain DNA recombination reactions. The complex acts as a 3'-&gt;5' double strand exonuclease that can open hairpins. It also has a 5' single-strand endonuclease activity.</text>
</comment>
<evidence type="ECO:0000256" key="3">
    <source>
        <dbReference type="ARBA" id="ARBA00022839"/>
    </source>
</evidence>
<dbReference type="Proteomes" id="UP001198163">
    <property type="component" value="Unassembled WGS sequence"/>
</dbReference>
<comment type="caution">
    <text evidence="7">The sequence shown here is derived from an EMBL/GenBank/DDBJ whole genome shotgun (WGS) entry which is preliminary data.</text>
</comment>
<evidence type="ECO:0000256" key="5">
    <source>
        <dbReference type="SAM" id="MobiDB-lite"/>
    </source>
</evidence>
<protein>
    <recommendedName>
        <fullName evidence="4">Nuclease SbcCD subunit D</fullName>
    </recommendedName>
</protein>
<sequence>MKLLHTGDLHLGKTLHETPLIDDQKSMLEQLIAELARDDYAALLIAGDIYDRTIPGADAVELFSSFLGNLRTRFPDLAVCFIPGNHDSAQRLGFADTILKTRNIHVVSDPEQSFHPLIITGKTGERTALFLLPFLAAGTLSPEKLKEENGEAADAQQTTRIAHAATEPKAGEFDFGSKDDDASRTRSDSGAGNDEHQALMSQGELAAEASRRFSRVLSTPEMKQVPTVLVAHLYTQGGLQSDSERAFLGTAERVSPELFRDFSYVALGHLHRPQKAAERMYYAGSPLAYSFDEAGDRKAFLKVEIDCAAPGFPATVTQIPVKPDRAVVRLSGAFEDFYSKTTHDRHAADYLEITLTDEGMVANPMNLLRPKFPWLLSIRQGQCASGAQGSNGDGDAGRAEPAAAEAKRDPAADFDAFQIMLRGEADQQKSGLFRTLLKEASDEA</sequence>
<keyword evidence="8" id="KW-1185">Reference proteome</keyword>
<evidence type="ECO:0000259" key="6">
    <source>
        <dbReference type="Pfam" id="PF00149"/>
    </source>
</evidence>
<feature type="region of interest" description="Disordered" evidence="5">
    <location>
        <begin position="385"/>
        <end position="410"/>
    </location>
</feature>
<keyword evidence="2 4" id="KW-0378">Hydrolase</keyword>
<dbReference type="InterPro" id="IPR029052">
    <property type="entry name" value="Metallo-depent_PP-like"/>
</dbReference>
<evidence type="ECO:0000256" key="4">
    <source>
        <dbReference type="RuleBase" id="RU363069"/>
    </source>
</evidence>
<dbReference type="InterPro" id="IPR004843">
    <property type="entry name" value="Calcineurin-like_PHP"/>
</dbReference>
<dbReference type="NCBIfam" id="TIGR00619">
    <property type="entry name" value="sbcd"/>
    <property type="match status" value="1"/>
</dbReference>
<accession>A0AAE3EIQ0</accession>
<comment type="subunit">
    <text evidence="4">Heterodimer of SbcC and SbcD.</text>
</comment>
<dbReference type="GO" id="GO:0006310">
    <property type="term" value="P:DNA recombination"/>
    <property type="evidence" value="ECO:0007669"/>
    <property type="project" value="UniProtKB-KW"/>
</dbReference>
<dbReference type="PANTHER" id="PTHR30337">
    <property type="entry name" value="COMPONENT OF ATP-DEPENDENT DSDNA EXONUCLEASE"/>
    <property type="match status" value="1"/>
</dbReference>
<keyword evidence="1 4" id="KW-0540">Nuclease</keyword>
<feature type="compositionally biased region" description="Basic and acidic residues" evidence="5">
    <location>
        <begin position="169"/>
        <end position="196"/>
    </location>
</feature>
<dbReference type="RefSeq" id="WP_230755701.1">
    <property type="nucleotide sequence ID" value="NZ_JAINWA010000003.1"/>
</dbReference>
<dbReference type="SUPFAM" id="SSF56300">
    <property type="entry name" value="Metallo-dependent phosphatases"/>
    <property type="match status" value="1"/>
</dbReference>
<feature type="domain" description="Calcineurin-like phosphoesterase" evidence="6">
    <location>
        <begin position="1"/>
        <end position="95"/>
    </location>
</feature>
<name>A0AAE3EIQ0_9SPIR</name>
<evidence type="ECO:0000313" key="7">
    <source>
        <dbReference type="EMBL" id="MCD1654990.1"/>
    </source>
</evidence>
<keyword evidence="4" id="KW-0233">DNA recombination</keyword>
<dbReference type="EMBL" id="JAINWA010000003">
    <property type="protein sequence ID" value="MCD1654990.1"/>
    <property type="molecule type" value="Genomic_DNA"/>
</dbReference>
<dbReference type="PANTHER" id="PTHR30337:SF0">
    <property type="entry name" value="NUCLEASE SBCCD SUBUNIT D"/>
    <property type="match status" value="1"/>
</dbReference>
<proteinExistence type="inferred from homology"/>
<dbReference type="GO" id="GO:0008408">
    <property type="term" value="F:3'-5' exonuclease activity"/>
    <property type="evidence" value="ECO:0007669"/>
    <property type="project" value="InterPro"/>
</dbReference>
<dbReference type="Gene3D" id="3.60.21.10">
    <property type="match status" value="1"/>
</dbReference>
<keyword evidence="3 4" id="KW-0269">Exonuclease</keyword>
<comment type="similarity">
    <text evidence="4">Belongs to the SbcD family.</text>
</comment>
<keyword evidence="4" id="KW-0255">Endonuclease</keyword>
<feature type="region of interest" description="Disordered" evidence="5">
    <location>
        <begin position="164"/>
        <end position="196"/>
    </location>
</feature>
<evidence type="ECO:0000256" key="1">
    <source>
        <dbReference type="ARBA" id="ARBA00022722"/>
    </source>
</evidence>
<reference evidence="7" key="1">
    <citation type="submission" date="2021-08" db="EMBL/GenBank/DDBJ databases">
        <title>Comparative analyses of Brucepasteria parasyntrophica and Teretinema zuelzerae.</title>
        <authorList>
            <person name="Song Y."/>
            <person name="Brune A."/>
        </authorList>
    </citation>
    <scope>NUCLEOTIDE SEQUENCE</scope>
    <source>
        <strain evidence="7">DSM 1903</strain>
    </source>
</reference>
<dbReference type="Pfam" id="PF00149">
    <property type="entry name" value="Metallophos"/>
    <property type="match status" value="1"/>
</dbReference>
<organism evidence="7 8">
    <name type="scientific">Teretinema zuelzerae</name>
    <dbReference type="NCBI Taxonomy" id="156"/>
    <lineage>
        <taxon>Bacteria</taxon>
        <taxon>Pseudomonadati</taxon>
        <taxon>Spirochaetota</taxon>
        <taxon>Spirochaetia</taxon>
        <taxon>Spirochaetales</taxon>
        <taxon>Treponemataceae</taxon>
        <taxon>Teretinema</taxon>
    </lineage>
</organism>
<dbReference type="InterPro" id="IPR004593">
    <property type="entry name" value="SbcD"/>
</dbReference>
<dbReference type="InterPro" id="IPR050535">
    <property type="entry name" value="DNA_Repair-Maintenance_Comp"/>
</dbReference>
<dbReference type="AlphaFoldDB" id="A0AAE3EIQ0"/>